<evidence type="ECO:0000313" key="5">
    <source>
        <dbReference type="Proteomes" id="UP000325313"/>
    </source>
</evidence>
<dbReference type="EMBL" id="VSWC01000119">
    <property type="protein sequence ID" value="KAA1083139.1"/>
    <property type="molecule type" value="Genomic_DNA"/>
</dbReference>
<protein>
    <submittedName>
        <fullName evidence="3">Uncharacterized protein</fullName>
    </submittedName>
</protein>
<name>A0A5B0RG59_PUCGR</name>
<organism evidence="3 5">
    <name type="scientific">Puccinia graminis f. sp. tritici</name>
    <dbReference type="NCBI Taxonomy" id="56615"/>
    <lineage>
        <taxon>Eukaryota</taxon>
        <taxon>Fungi</taxon>
        <taxon>Dikarya</taxon>
        <taxon>Basidiomycota</taxon>
        <taxon>Pucciniomycotina</taxon>
        <taxon>Pucciniomycetes</taxon>
        <taxon>Pucciniales</taxon>
        <taxon>Pucciniaceae</taxon>
        <taxon>Puccinia</taxon>
    </lineage>
</organism>
<comment type="caution">
    <text evidence="3">The sequence shown here is derived from an EMBL/GenBank/DDBJ whole genome shotgun (WGS) entry which is preliminary data.</text>
</comment>
<dbReference type="EMBL" id="VDEP01000205">
    <property type="protein sequence ID" value="KAA1123935.1"/>
    <property type="molecule type" value="Genomic_DNA"/>
</dbReference>
<gene>
    <name evidence="2" type="ORF">PGT21_026104</name>
    <name evidence="3" type="ORF">PGTUg99_006069</name>
</gene>
<feature type="compositionally biased region" description="Basic and acidic residues" evidence="1">
    <location>
        <begin position="22"/>
        <end position="31"/>
    </location>
</feature>
<proteinExistence type="predicted"/>
<dbReference type="Proteomes" id="UP000324748">
    <property type="component" value="Unassembled WGS sequence"/>
</dbReference>
<evidence type="ECO:0000313" key="4">
    <source>
        <dbReference type="Proteomes" id="UP000324748"/>
    </source>
</evidence>
<evidence type="ECO:0000256" key="1">
    <source>
        <dbReference type="SAM" id="MobiDB-lite"/>
    </source>
</evidence>
<feature type="region of interest" description="Disordered" evidence="1">
    <location>
        <begin position="1"/>
        <end position="52"/>
    </location>
</feature>
<reference evidence="4 5" key="1">
    <citation type="submission" date="2019-05" db="EMBL/GenBank/DDBJ databases">
        <title>Emergence of the Ug99 lineage of the wheat stem rust pathogen through somatic hybridization.</title>
        <authorList>
            <person name="Li F."/>
            <person name="Upadhyaya N.M."/>
            <person name="Sperschneider J."/>
            <person name="Matny O."/>
            <person name="Nguyen-Phuc H."/>
            <person name="Mago R."/>
            <person name="Raley C."/>
            <person name="Miller M.E."/>
            <person name="Silverstein K.A.T."/>
            <person name="Henningsen E."/>
            <person name="Hirsch C.D."/>
            <person name="Visser B."/>
            <person name="Pretorius Z.A."/>
            <person name="Steffenson B.J."/>
            <person name="Schwessinger B."/>
            <person name="Dodds P.N."/>
            <person name="Figueroa M."/>
        </authorList>
    </citation>
    <scope>NUCLEOTIDE SEQUENCE [LARGE SCALE GENOMIC DNA]</scope>
    <source>
        <strain evidence="2">21-0</strain>
        <strain evidence="3 5">Ug99</strain>
    </source>
</reference>
<evidence type="ECO:0000313" key="2">
    <source>
        <dbReference type="EMBL" id="KAA1083139.1"/>
    </source>
</evidence>
<feature type="compositionally biased region" description="Acidic residues" evidence="1">
    <location>
        <begin position="8"/>
        <end position="21"/>
    </location>
</feature>
<accession>A0A5B0RG59</accession>
<evidence type="ECO:0000313" key="3">
    <source>
        <dbReference type="EMBL" id="KAA1123935.1"/>
    </source>
</evidence>
<sequence>MENHDTFNNEEDTKEETSDVDSDLKLDSHVEMEEDELASNLDSIPEDNNEEF</sequence>
<dbReference type="AlphaFoldDB" id="A0A5B0RG59"/>
<keyword evidence="4" id="KW-1185">Reference proteome</keyword>
<dbReference type="Proteomes" id="UP000325313">
    <property type="component" value="Unassembled WGS sequence"/>
</dbReference>